<keyword evidence="3 5" id="KW-0067">ATP-binding</keyword>
<dbReference type="AlphaFoldDB" id="A0A3N5C147"/>
<feature type="domain" description="ABC transporter" evidence="4">
    <location>
        <begin position="4"/>
        <end position="252"/>
    </location>
</feature>
<sequence length="258" mass="28319">MALLATDRVGKNFGGFRVLNEVSLTVNEKSFTGLVGPNGSGKTTLFNVIYGLLRPDSGAVFFRGENITGLPPFALYERGLALAFQIPRLFGSLSVLDNLFLAAPHVAGTHPAAALFCRRYWQTKERELAARAKEVLELLELTPLSLKPARELSGGQRKLLEIGRTLMASPTLILLDEPAAGVNPVLGRKIYETLKRLQREAGITFFVIEHRLEILFDFADQVYLMDAGHVVLAGTPQAVLADPAFYTIYAGESSQWRS</sequence>
<proteinExistence type="predicted"/>
<evidence type="ECO:0000313" key="6">
    <source>
        <dbReference type="Proteomes" id="UP000282654"/>
    </source>
</evidence>
<comment type="caution">
    <text evidence="5">The sequence shown here is derived from an EMBL/GenBank/DDBJ whole genome shotgun (WGS) entry which is preliminary data.</text>
</comment>
<organism evidence="5 6">
    <name type="scientific">Thermodesulfitimonas autotrophica</name>
    <dbReference type="NCBI Taxonomy" id="1894989"/>
    <lineage>
        <taxon>Bacteria</taxon>
        <taxon>Bacillati</taxon>
        <taxon>Bacillota</taxon>
        <taxon>Clostridia</taxon>
        <taxon>Thermoanaerobacterales</taxon>
        <taxon>Thermoanaerobacteraceae</taxon>
        <taxon>Thermodesulfitimonas</taxon>
    </lineage>
</organism>
<dbReference type="Gene3D" id="3.40.50.300">
    <property type="entry name" value="P-loop containing nucleotide triphosphate hydrolases"/>
    <property type="match status" value="1"/>
</dbReference>
<evidence type="ECO:0000256" key="1">
    <source>
        <dbReference type="ARBA" id="ARBA00022448"/>
    </source>
</evidence>
<accession>A0A3N5C147</accession>
<evidence type="ECO:0000313" key="5">
    <source>
        <dbReference type="EMBL" id="RPF49881.1"/>
    </source>
</evidence>
<dbReference type="InterPro" id="IPR003439">
    <property type="entry name" value="ABC_transporter-like_ATP-bd"/>
</dbReference>
<dbReference type="RefSeq" id="WP_170157686.1">
    <property type="nucleotide sequence ID" value="NZ_RKRE01000001.1"/>
</dbReference>
<dbReference type="InterPro" id="IPR003593">
    <property type="entry name" value="AAA+_ATPase"/>
</dbReference>
<dbReference type="GO" id="GO:0005886">
    <property type="term" value="C:plasma membrane"/>
    <property type="evidence" value="ECO:0007669"/>
    <property type="project" value="TreeGrafter"/>
</dbReference>
<dbReference type="InterPro" id="IPR027417">
    <property type="entry name" value="P-loop_NTPase"/>
</dbReference>
<dbReference type="Proteomes" id="UP000282654">
    <property type="component" value="Unassembled WGS sequence"/>
</dbReference>
<keyword evidence="6" id="KW-1185">Reference proteome</keyword>
<protein>
    <submittedName>
        <fullName evidence="5">Branched-chain amino acid transport system ATP-binding protein</fullName>
    </submittedName>
</protein>
<keyword evidence="1" id="KW-0813">Transport</keyword>
<dbReference type="CDD" id="cd03219">
    <property type="entry name" value="ABC_Mj1267_LivG_branched"/>
    <property type="match status" value="1"/>
</dbReference>
<dbReference type="PROSITE" id="PS00211">
    <property type="entry name" value="ABC_TRANSPORTER_1"/>
    <property type="match status" value="1"/>
</dbReference>
<dbReference type="InterPro" id="IPR051120">
    <property type="entry name" value="ABC_AA/LPS_Transport"/>
</dbReference>
<dbReference type="PROSITE" id="PS50893">
    <property type="entry name" value="ABC_TRANSPORTER_2"/>
    <property type="match status" value="1"/>
</dbReference>
<evidence type="ECO:0000256" key="3">
    <source>
        <dbReference type="ARBA" id="ARBA00022840"/>
    </source>
</evidence>
<dbReference type="Pfam" id="PF00005">
    <property type="entry name" value="ABC_tran"/>
    <property type="match status" value="1"/>
</dbReference>
<reference evidence="5 6" key="1">
    <citation type="submission" date="2018-11" db="EMBL/GenBank/DDBJ databases">
        <title>Genomic Encyclopedia of Type Strains, Phase IV (KMG-IV): sequencing the most valuable type-strain genomes for metagenomic binning, comparative biology and taxonomic classification.</title>
        <authorList>
            <person name="Goeker M."/>
        </authorList>
    </citation>
    <scope>NUCLEOTIDE SEQUENCE [LARGE SCALE GENOMIC DNA]</scope>
    <source>
        <strain evidence="5 6">DSM 102936</strain>
    </source>
</reference>
<dbReference type="GO" id="GO:0016887">
    <property type="term" value="F:ATP hydrolysis activity"/>
    <property type="evidence" value="ECO:0007669"/>
    <property type="project" value="InterPro"/>
</dbReference>
<evidence type="ECO:0000256" key="2">
    <source>
        <dbReference type="ARBA" id="ARBA00022741"/>
    </source>
</evidence>
<keyword evidence="2" id="KW-0547">Nucleotide-binding</keyword>
<gene>
    <name evidence="5" type="ORF">EDD75_0707</name>
</gene>
<dbReference type="InterPro" id="IPR017871">
    <property type="entry name" value="ABC_transporter-like_CS"/>
</dbReference>
<dbReference type="EMBL" id="RKRE01000001">
    <property type="protein sequence ID" value="RPF49881.1"/>
    <property type="molecule type" value="Genomic_DNA"/>
</dbReference>
<dbReference type="PANTHER" id="PTHR45772:SF9">
    <property type="entry name" value="CONSERVED COMPONENT OF ABC TRANSPORTER FOR NATURAL AMINO ACIDS"/>
    <property type="match status" value="1"/>
</dbReference>
<dbReference type="SMART" id="SM00382">
    <property type="entry name" value="AAA"/>
    <property type="match status" value="1"/>
</dbReference>
<dbReference type="SUPFAM" id="SSF52540">
    <property type="entry name" value="P-loop containing nucleoside triphosphate hydrolases"/>
    <property type="match status" value="1"/>
</dbReference>
<name>A0A3N5C147_9THEO</name>
<dbReference type="GO" id="GO:0005524">
    <property type="term" value="F:ATP binding"/>
    <property type="evidence" value="ECO:0007669"/>
    <property type="project" value="UniProtKB-KW"/>
</dbReference>
<dbReference type="PANTHER" id="PTHR45772">
    <property type="entry name" value="CONSERVED COMPONENT OF ABC TRANSPORTER FOR NATURAL AMINO ACIDS-RELATED"/>
    <property type="match status" value="1"/>
</dbReference>
<evidence type="ECO:0000259" key="4">
    <source>
        <dbReference type="PROSITE" id="PS50893"/>
    </source>
</evidence>